<dbReference type="KEGG" id="xoo:XOO2843"/>
<sequence>MTHNPTLQHGGVGSVGVLFGLGAVNQTMALTARRARPVLGTAWTTRPLRL</sequence>
<name>Q5GYX4_XANOR</name>
<evidence type="ECO:0000313" key="1">
    <source>
        <dbReference type="EMBL" id="AAW76097.1"/>
    </source>
</evidence>
<accession>Q5GYX4</accession>
<dbReference type="HOGENOM" id="CLU_3124191_0_0_6"/>
<reference evidence="1 2" key="1">
    <citation type="journal article" date="2005" name="Nucleic Acids Res.">
        <title>The genome sequence of Xanthomonas oryzae pathovar oryzae KACC10331, the bacterial blight pathogen of rice.</title>
        <authorList>
            <person name="Lee B.M."/>
            <person name="Park Y.J."/>
            <person name="Park D.S."/>
            <person name="Kang H.W."/>
            <person name="Kim J.G."/>
            <person name="Song E.S."/>
            <person name="Park I.C."/>
            <person name="Yoon U.H."/>
            <person name="Hahn J.H."/>
            <person name="Koo B.S."/>
            <person name="Lee G.B."/>
            <person name="Kim H."/>
            <person name="Park H.S."/>
            <person name="Yoon K.O."/>
            <person name="Kim J.H."/>
            <person name="Jung C.H."/>
            <person name="Koh N.H."/>
            <person name="Seo J.S."/>
            <person name="Go S.J."/>
        </authorList>
    </citation>
    <scope>NUCLEOTIDE SEQUENCE [LARGE SCALE GENOMIC DNA]</scope>
    <source>
        <strain evidence="2">KACC10331 / KXO85</strain>
    </source>
</reference>
<dbReference type="STRING" id="291331.XOO2843"/>
<dbReference type="AlphaFoldDB" id="Q5GYX4"/>
<evidence type="ECO:0000313" key="2">
    <source>
        <dbReference type="Proteomes" id="UP000006735"/>
    </source>
</evidence>
<keyword evidence="2" id="KW-1185">Reference proteome</keyword>
<dbReference type="EMBL" id="AE013598">
    <property type="protein sequence ID" value="AAW76097.1"/>
    <property type="molecule type" value="Genomic_DNA"/>
</dbReference>
<protein>
    <submittedName>
        <fullName evidence="1">Uncharacterized protein</fullName>
    </submittedName>
</protein>
<proteinExistence type="predicted"/>
<gene>
    <name evidence="1" type="ordered locus">XOO2843</name>
</gene>
<dbReference type="Proteomes" id="UP000006735">
    <property type="component" value="Chromosome"/>
</dbReference>
<organism evidence="1 2">
    <name type="scientific">Xanthomonas oryzae pv. oryzae (strain KACC10331 / KXO85)</name>
    <dbReference type="NCBI Taxonomy" id="291331"/>
    <lineage>
        <taxon>Bacteria</taxon>
        <taxon>Pseudomonadati</taxon>
        <taxon>Pseudomonadota</taxon>
        <taxon>Gammaproteobacteria</taxon>
        <taxon>Lysobacterales</taxon>
        <taxon>Lysobacteraceae</taxon>
        <taxon>Xanthomonas</taxon>
    </lineage>
</organism>